<comment type="similarity">
    <text evidence="3 10">Belongs to the CND1 (condensin subunit 1) family.</text>
</comment>
<dbReference type="InterPro" id="IPR026971">
    <property type="entry name" value="CND1/NCAPD3"/>
</dbReference>
<keyword evidence="14" id="KW-1185">Reference proteome</keyword>
<evidence type="ECO:0000256" key="10">
    <source>
        <dbReference type="PIRNR" id="PIRNR017127"/>
    </source>
</evidence>
<comment type="function">
    <text evidence="10">Regulatory subunit of the condensin complex, a complex required for conversion of interphase chromatin into mitotic-like condense chromosomes. The condensin complex probably introduces positive supercoils into relaxed DNA in the presence of type I topoisomerases and converts nicked DNA into positive knotted forms in the presence of type II topoisomerases.</text>
</comment>
<name>A0ABM1HUZ1_POLDO</name>
<feature type="compositionally biased region" description="Low complexity" evidence="11">
    <location>
        <begin position="1412"/>
        <end position="1447"/>
    </location>
</feature>
<feature type="compositionally biased region" description="Polar residues" evidence="11">
    <location>
        <begin position="1448"/>
        <end position="1463"/>
    </location>
</feature>
<organism evidence="14 15">
    <name type="scientific">Polistes dominula</name>
    <name type="common">European paper wasp</name>
    <name type="synonym">Vespa dominula</name>
    <dbReference type="NCBI Taxonomy" id="743375"/>
    <lineage>
        <taxon>Eukaryota</taxon>
        <taxon>Metazoa</taxon>
        <taxon>Ecdysozoa</taxon>
        <taxon>Arthropoda</taxon>
        <taxon>Hexapoda</taxon>
        <taxon>Insecta</taxon>
        <taxon>Pterygota</taxon>
        <taxon>Neoptera</taxon>
        <taxon>Endopterygota</taxon>
        <taxon>Hymenoptera</taxon>
        <taxon>Apocrita</taxon>
        <taxon>Aculeata</taxon>
        <taxon>Vespoidea</taxon>
        <taxon>Vespidae</taxon>
        <taxon>Polistinae</taxon>
        <taxon>Polistini</taxon>
        <taxon>Polistes</taxon>
    </lineage>
</organism>
<feature type="domain" description="Condensin complex subunit 1 C-terminal" evidence="12">
    <location>
        <begin position="1070"/>
        <end position="1230"/>
    </location>
</feature>
<sequence>MIKDFIIPLNKDELLISHAKQYYVEKIIPPGMVTKALEESRVALQRDGASFILNCFDTFFAVLVHGYKIEMQLILLSFKRIFKGIQLLVTEMETIFDKNKEIEEEERLKLLCINKMLAYLVSQLICHINERLVKNSQNVQNYRKKNTKTDEEDKWDDERDKILELIYRWVQLPLLKIWKHSIVEDSFVTVISQICYTILEHCKDAKQKSIRQNIFEILGILVKNYNHGIICIVRIVQLVKLCDTLPVFMANGVVHMDVKCNCNGLVKQVIKEINQSEPAEVDCRNISTFLENISTLKPDIILPVMDDILEYLTSEYYIMRNCAIGIIGTVVLKVLTNDDLDQKQKDQRDECLHCLFEHLLDCNSYVRSKVLHVWQNLSNEGAIPLAMQGKLLGACILRLKDKAANVRKQALQLMRALLQGNPFAAKLEEKELFTSLEKERIKLKELQIQFANDSERGDSERVALWNTFLPDIKKAIKEMIKSHNKDNDENNDEDNDDNEEKAKDDINDHIDSNLAFEKIRKLMLNEQIFDAVSYLWRICKTLEDTPKIEKLPLEVKEECLLAFLFKIFIESEDKMNDENMSQEQKKLREEIKTQKRLVNYLENSLEFAKKFKDALPAVEALLFSTTSSDAIEACALFGSACQFGVTGVSTTVCKALFQVLHSDPSVRKNLATVYKEVYLHSNEPQKSSRQAAITRVKSLINLVKQLQPGQGTALQELINIWYKDEEINEEALQVLWEIFSMKLPGTNLIESRAALILIMMIGEIESKIIVENLDVLVKIGLRSRVENDLLLARDTCRTLNKIKQENTNIETTPVRYQNNHEMFAAIITLLRENIFNSKEIGYISFATDAINVIYKLANQPHDLIKNLLLDILNADQFINAAAAAADDDDNSIVLSSIVLSNLLHIVGHIAIRELVHLDTEIYKELKRRNNLKYLRKTNNLNKNNSKYCELTFESVSSVIGNINNNKCLRNKENLQEDNGEDALEGAADDADAEFINAALESEIVIGNGLLTKFVPIVLNVCQHPETYRNENLQAAGTLALCKMMTVSSVFCNTYLQLLVTILERSPYPGIRANVLIGLSDLTIRFPNEVEPWTKHIYGRLQDGNRHVRSVCVHVLSNLILKQMIRVKGQVSQLALCIIDEDVQIQQDTRTFFKELSQRDHALYNVVPDILSRLSDPEVNLSEEHFQKILGYILGLIQHKRQIDTIVDKICARFKLAITERQWRDLSYCLSVLQFSVKGLQYLTESLPLLKDKIHHKPVLKTLQGIIDQTKKKSETRTASEELENKIKELLEGFENTEASDNLLMPPPTTSIKRNSHKEKQNDNNEEENNSDSDSNLSTNKKKNTRFTKKKSHISESNSDSSSESDDENVQPKPTPNKRNMRVRSNRKVIDSDSSSPPLPKRNKNNKTDMSVKIPIKTPTKTPAKTPAKALAKTSAKTPLKTPAKTSTQTPVQGSSTRSLRLRK</sequence>
<proteinExistence type="inferred from homology"/>
<gene>
    <name evidence="15" type="primary">LOC107064039</name>
</gene>
<reference evidence="15" key="1">
    <citation type="submission" date="2025-08" db="UniProtKB">
        <authorList>
            <consortium name="RefSeq"/>
        </authorList>
    </citation>
    <scope>IDENTIFICATION</scope>
    <source>
        <tissue evidence="15">Whole body</tissue>
    </source>
</reference>
<feature type="domain" description="Condensin complex subunit 1 N-terminal" evidence="13">
    <location>
        <begin position="81"/>
        <end position="229"/>
    </location>
</feature>
<dbReference type="InterPro" id="IPR024324">
    <property type="entry name" value="Condensin_cplx_su1_N"/>
</dbReference>
<feature type="region of interest" description="Disordered" evidence="11">
    <location>
        <begin position="1296"/>
        <end position="1463"/>
    </location>
</feature>
<protein>
    <recommendedName>
        <fullName evidence="10">Condensin complex subunit 1</fullName>
    </recommendedName>
</protein>
<dbReference type="InterPro" id="IPR011989">
    <property type="entry name" value="ARM-like"/>
</dbReference>
<dbReference type="InterPro" id="IPR016024">
    <property type="entry name" value="ARM-type_fold"/>
</dbReference>
<dbReference type="PANTHER" id="PTHR14222:SF2">
    <property type="entry name" value="CONDENSIN COMPLEX SUBUNIT 1"/>
    <property type="match status" value="1"/>
</dbReference>
<evidence type="ECO:0000256" key="3">
    <source>
        <dbReference type="ARBA" id="ARBA00009606"/>
    </source>
</evidence>
<evidence type="ECO:0000313" key="14">
    <source>
        <dbReference type="Proteomes" id="UP000694924"/>
    </source>
</evidence>
<dbReference type="Pfam" id="PF12922">
    <property type="entry name" value="Cnd1_N"/>
    <property type="match status" value="1"/>
</dbReference>
<keyword evidence="5 10" id="KW-0132">Cell division</keyword>
<dbReference type="Pfam" id="PF12717">
    <property type="entry name" value="Cnd1"/>
    <property type="match status" value="1"/>
</dbReference>
<dbReference type="Gene3D" id="1.25.10.10">
    <property type="entry name" value="Leucine-rich Repeat Variant"/>
    <property type="match status" value="2"/>
</dbReference>
<evidence type="ECO:0000256" key="2">
    <source>
        <dbReference type="ARBA" id="ARBA00004286"/>
    </source>
</evidence>
<accession>A0ABM1HUZ1</accession>
<feature type="region of interest" description="Disordered" evidence="11">
    <location>
        <begin position="481"/>
        <end position="506"/>
    </location>
</feature>
<keyword evidence="7 10" id="KW-0226">DNA condensation</keyword>
<dbReference type="InterPro" id="IPR007673">
    <property type="entry name" value="Condensin_cplx_su1"/>
</dbReference>
<dbReference type="SUPFAM" id="SSF48371">
    <property type="entry name" value="ARM repeat"/>
    <property type="match status" value="1"/>
</dbReference>
<dbReference type="RefSeq" id="XP_015171778.1">
    <property type="nucleotide sequence ID" value="XM_015316292.1"/>
</dbReference>
<evidence type="ECO:0000256" key="5">
    <source>
        <dbReference type="ARBA" id="ARBA00022618"/>
    </source>
</evidence>
<dbReference type="InterPro" id="IPR032682">
    <property type="entry name" value="Cnd1_C"/>
</dbReference>
<feature type="compositionally biased region" description="Acidic residues" evidence="11">
    <location>
        <begin position="489"/>
        <end position="499"/>
    </location>
</feature>
<evidence type="ECO:0000259" key="12">
    <source>
        <dbReference type="Pfam" id="PF12717"/>
    </source>
</evidence>
<dbReference type="PIRSF" id="PIRSF017127">
    <property type="entry name" value="Condensin_D2"/>
    <property type="match status" value="1"/>
</dbReference>
<keyword evidence="4" id="KW-0158">Chromosome</keyword>
<evidence type="ECO:0000256" key="7">
    <source>
        <dbReference type="ARBA" id="ARBA00023067"/>
    </source>
</evidence>
<dbReference type="Proteomes" id="UP000694924">
    <property type="component" value="Unplaced"/>
</dbReference>
<dbReference type="GeneID" id="107064039"/>
<comment type="subcellular location">
    <subcellularLocation>
        <location evidence="2">Chromosome</location>
    </subcellularLocation>
    <subcellularLocation>
        <location evidence="1">Nucleus</location>
    </subcellularLocation>
</comment>
<keyword evidence="6 10" id="KW-0498">Mitosis</keyword>
<feature type="compositionally biased region" description="Basic residues" evidence="11">
    <location>
        <begin position="1339"/>
        <end position="1351"/>
    </location>
</feature>
<evidence type="ECO:0000256" key="9">
    <source>
        <dbReference type="ARBA" id="ARBA00023306"/>
    </source>
</evidence>
<dbReference type="PANTHER" id="PTHR14222">
    <property type="entry name" value="CONDENSIN"/>
    <property type="match status" value="1"/>
</dbReference>
<keyword evidence="9 10" id="KW-0131">Cell cycle</keyword>
<evidence type="ECO:0000256" key="6">
    <source>
        <dbReference type="ARBA" id="ARBA00022776"/>
    </source>
</evidence>
<evidence type="ECO:0000313" key="15">
    <source>
        <dbReference type="RefSeq" id="XP_015171778.1"/>
    </source>
</evidence>
<keyword evidence="8" id="KW-0539">Nucleus</keyword>
<evidence type="ECO:0000256" key="8">
    <source>
        <dbReference type="ARBA" id="ARBA00023242"/>
    </source>
</evidence>
<evidence type="ECO:0000256" key="4">
    <source>
        <dbReference type="ARBA" id="ARBA00022454"/>
    </source>
</evidence>
<evidence type="ECO:0000259" key="13">
    <source>
        <dbReference type="Pfam" id="PF12922"/>
    </source>
</evidence>
<evidence type="ECO:0000256" key="1">
    <source>
        <dbReference type="ARBA" id="ARBA00004123"/>
    </source>
</evidence>
<evidence type="ECO:0000256" key="11">
    <source>
        <dbReference type="SAM" id="MobiDB-lite"/>
    </source>
</evidence>